<dbReference type="Pfam" id="PF14322">
    <property type="entry name" value="SusD-like_3"/>
    <property type="match status" value="1"/>
</dbReference>
<reference evidence="8" key="1">
    <citation type="submission" date="2020-08" db="EMBL/GenBank/DDBJ databases">
        <title>Genomic Encyclopedia of Type Strains, Phase IV (KMG-IV): sequencing the most valuable type-strain genomes for metagenomic binning, comparative biology and taxonomic classification.</title>
        <authorList>
            <person name="Goeker M."/>
        </authorList>
    </citation>
    <scope>NUCLEOTIDE SEQUENCE [LARGE SCALE GENOMIC DNA]</scope>
    <source>
        <strain evidence="8">DSM 105720</strain>
    </source>
</reference>
<feature type="domain" description="RagB/SusD" evidence="6">
    <location>
        <begin position="335"/>
        <end position="679"/>
    </location>
</feature>
<protein>
    <recommendedName>
        <fullName evidence="10">RagB/SusD family nutrient uptake outer membrane protein</fullName>
    </recommendedName>
</protein>
<dbReference type="InterPro" id="IPR033985">
    <property type="entry name" value="SusD-like_N"/>
</dbReference>
<keyword evidence="5" id="KW-0998">Cell outer membrane</keyword>
<evidence type="ECO:0000256" key="4">
    <source>
        <dbReference type="ARBA" id="ARBA00023136"/>
    </source>
</evidence>
<dbReference type="PROSITE" id="PS51257">
    <property type="entry name" value="PROKAR_LIPOPROTEIN"/>
    <property type="match status" value="1"/>
</dbReference>
<dbReference type="InterPro" id="IPR012944">
    <property type="entry name" value="SusD_RagB_dom"/>
</dbReference>
<feature type="domain" description="SusD-like N-terminal" evidence="7">
    <location>
        <begin position="100"/>
        <end position="202"/>
    </location>
</feature>
<dbReference type="SUPFAM" id="SSF48452">
    <property type="entry name" value="TPR-like"/>
    <property type="match status" value="1"/>
</dbReference>
<evidence type="ECO:0000256" key="1">
    <source>
        <dbReference type="ARBA" id="ARBA00004442"/>
    </source>
</evidence>
<keyword evidence="3" id="KW-0732">Signal</keyword>
<evidence type="ECO:0000259" key="6">
    <source>
        <dbReference type="Pfam" id="PF07980"/>
    </source>
</evidence>
<dbReference type="Proteomes" id="UP000560658">
    <property type="component" value="Unassembled WGS sequence"/>
</dbReference>
<evidence type="ECO:0000256" key="2">
    <source>
        <dbReference type="ARBA" id="ARBA00006275"/>
    </source>
</evidence>
<evidence type="ECO:0000313" key="8">
    <source>
        <dbReference type="EMBL" id="MBB4044481.1"/>
    </source>
</evidence>
<dbReference type="Gene3D" id="1.25.40.390">
    <property type="match status" value="1"/>
</dbReference>
<evidence type="ECO:0000259" key="7">
    <source>
        <dbReference type="Pfam" id="PF14322"/>
    </source>
</evidence>
<dbReference type="InterPro" id="IPR011990">
    <property type="entry name" value="TPR-like_helical_dom_sf"/>
</dbReference>
<name>A0A840D075_9BACE</name>
<comment type="similarity">
    <text evidence="2">Belongs to the SusD family.</text>
</comment>
<gene>
    <name evidence="8" type="ORF">GGR06_002275</name>
</gene>
<dbReference type="AlphaFoldDB" id="A0A840D075"/>
<proteinExistence type="inferred from homology"/>
<comment type="subcellular location">
    <subcellularLocation>
        <location evidence="1">Cell outer membrane</location>
    </subcellularLocation>
</comment>
<organism evidence="8 9">
    <name type="scientific">Bacteroides reticulotermitis</name>
    <dbReference type="NCBI Taxonomy" id="1133319"/>
    <lineage>
        <taxon>Bacteria</taxon>
        <taxon>Pseudomonadati</taxon>
        <taxon>Bacteroidota</taxon>
        <taxon>Bacteroidia</taxon>
        <taxon>Bacteroidales</taxon>
        <taxon>Bacteroidaceae</taxon>
        <taxon>Bacteroides</taxon>
    </lineage>
</organism>
<keyword evidence="9" id="KW-1185">Reference proteome</keyword>
<evidence type="ECO:0000256" key="5">
    <source>
        <dbReference type="ARBA" id="ARBA00023237"/>
    </source>
</evidence>
<evidence type="ECO:0008006" key="10">
    <source>
        <dbReference type="Google" id="ProtNLM"/>
    </source>
</evidence>
<evidence type="ECO:0000313" key="9">
    <source>
        <dbReference type="Proteomes" id="UP000560658"/>
    </source>
</evidence>
<dbReference type="RefSeq" id="WP_183208658.1">
    <property type="nucleotide sequence ID" value="NZ_JACIER010000008.1"/>
</dbReference>
<dbReference type="EMBL" id="JACIER010000008">
    <property type="protein sequence ID" value="MBB4044481.1"/>
    <property type="molecule type" value="Genomic_DNA"/>
</dbReference>
<dbReference type="Pfam" id="PF07980">
    <property type="entry name" value="SusD_RagB"/>
    <property type="match status" value="1"/>
</dbReference>
<keyword evidence="4" id="KW-0472">Membrane</keyword>
<accession>A0A840D075</accession>
<dbReference type="GO" id="GO:0009279">
    <property type="term" value="C:cell outer membrane"/>
    <property type="evidence" value="ECO:0007669"/>
    <property type="project" value="UniProtKB-SubCell"/>
</dbReference>
<evidence type="ECO:0000256" key="3">
    <source>
        <dbReference type="ARBA" id="ARBA00022729"/>
    </source>
</evidence>
<comment type="caution">
    <text evidence="8">The sequence shown here is derived from an EMBL/GenBank/DDBJ whole genome shotgun (WGS) entry which is preliminary data.</text>
</comment>
<sequence>MKNIKSIIRTIIAIALVSGITSCNDYLDISKELSKNLDKETVFSTASYLKRWYGEIYSTMPNYSESGFDIQNQGGFYNSWAILSGELVCAHPNVLKYGQNTFTTSSSQFHRWANCYKQIRQGMIFLEMAPQSLGDPADQSGYISEEEMRRMKADVTYLIAYNYFLMFELYGPTPIITEVADPENQEIDYLRASVDEMVNHIDGLLDQVINGEYKNDLPETIKKGTGEDYEHDNSNYDLLNILRPTKVAALALRARLWVYAASPLFNGEYEEALKIVDKEGKQLFPNKDENKWKIAKQHLEALLQFAESRGMHLYKSKNNDPNMSIYELFQYYNDEIIWANGNNDYQSATAKMEARTIPGDIPGGMGNVGTYQEMVDMFFTENGLDINEDNTYSEEGFSNWPNICTNTTLNSSVTTKHIDKHIFNMYTHREPRFYANITYEGKSWHIQRDQTTYKDFGAYFSLGGKAYLDQTMHARTGYLLYKFNHRSMLNVGSNIKSWARPWIYFRLADFFLYYAEVCNEINPNDENIIKYLDAVRDRAGVSGYKTLRDTGAKDIIGNKEKQREAIHRERIIEMFAEGNYYFDIRRWMKAGWSKSESTGEWIKNNEDKAIIRTSMDISKATATFNDKGIPTSFKDEYGPGTYYNRIVKDRFPWKKAMLFYPIPYNEMQKSKLIVQNPLWD</sequence>